<accession>A0A520N4D0</accession>
<comment type="function">
    <text evidence="1">Catalyzes oxygen-dependent 5-hydroxyuridine (ho5U) modification at position 34 in tRNAs.</text>
</comment>
<dbReference type="SMART" id="SM00450">
    <property type="entry name" value="RHOD"/>
    <property type="match status" value="1"/>
</dbReference>
<dbReference type="PANTHER" id="PTHR43268:SF3">
    <property type="entry name" value="RHODANESE-LIKE DOMAIN-CONTAINING PROTEIN 7-RELATED"/>
    <property type="match status" value="1"/>
</dbReference>
<comment type="similarity">
    <text evidence="1">Belongs to the TrhO family.</text>
</comment>
<keyword evidence="1" id="KW-0560">Oxidoreductase</keyword>
<keyword evidence="1" id="KW-0819">tRNA processing</keyword>
<dbReference type="EMBL" id="SHBF01000003">
    <property type="protein sequence ID" value="RZO28352.1"/>
    <property type="molecule type" value="Genomic_DNA"/>
</dbReference>
<dbReference type="Proteomes" id="UP000318710">
    <property type="component" value="Unassembled WGS sequence"/>
</dbReference>
<sequence>MYKIATLYKFSRIQNPLKTHKDICSNLKELNIKGTILVGEEGLNGTICATSEKKLSKAIKYLQSIDGFDALDVKYSSSEKNPFVRMKVKLKKEIVTIGDNSIDPTEEVGEYVDPNNWNKLIDDKNTILIDTRNNYEYSIGTFKNSINPHTNKFREFPKWIKKQKFSNKDKESKNIAMFCTGGIRCEKASSLMKNQGFKNVYHLKGGILKYFELVPEEQSKWQGECFVFDDRVSVKHDLSEGTYDMCHGCRMPITEKDKTSKKYIKGVSCLKCFDKTTEEQKSRYMSRQKQVDLAKKRNQRHIGPKEEVFN</sequence>
<dbReference type="Pfam" id="PF00581">
    <property type="entry name" value="Rhodanese"/>
    <property type="match status" value="1"/>
</dbReference>
<evidence type="ECO:0000313" key="4">
    <source>
        <dbReference type="EMBL" id="RZO28352.1"/>
    </source>
</evidence>
<dbReference type="CDD" id="cd01518">
    <property type="entry name" value="RHOD_YceA"/>
    <property type="match status" value="1"/>
</dbReference>
<dbReference type="PANTHER" id="PTHR43268">
    <property type="entry name" value="THIOSULFATE SULFURTRANSFERASE/RHODANESE-LIKE DOMAIN-CONTAINING PROTEIN 2"/>
    <property type="match status" value="1"/>
</dbReference>
<protein>
    <recommendedName>
        <fullName evidence="1">tRNA uridine(34) hydroxylase</fullName>
        <ecNumber evidence="1">1.14.-.-</ecNumber>
    </recommendedName>
    <alternativeName>
        <fullName evidence="1">tRNA hydroxylation protein O</fullName>
    </alternativeName>
</protein>
<evidence type="ECO:0000256" key="2">
    <source>
        <dbReference type="SAM" id="MobiDB-lite"/>
    </source>
</evidence>
<dbReference type="HAMAP" id="MF_00469">
    <property type="entry name" value="TrhO"/>
    <property type="match status" value="1"/>
</dbReference>
<dbReference type="GO" id="GO:0006400">
    <property type="term" value="P:tRNA modification"/>
    <property type="evidence" value="ECO:0007669"/>
    <property type="project" value="UniProtKB-UniRule"/>
</dbReference>
<feature type="domain" description="Rhodanese" evidence="3">
    <location>
        <begin position="122"/>
        <end position="219"/>
    </location>
</feature>
<feature type="region of interest" description="Disordered" evidence="2">
    <location>
        <begin position="284"/>
        <end position="310"/>
    </location>
</feature>
<dbReference type="InterPro" id="IPR020936">
    <property type="entry name" value="TrhO"/>
</dbReference>
<dbReference type="Gene3D" id="3.30.70.100">
    <property type="match status" value="1"/>
</dbReference>
<name>A0A520N4D0_9GAMM</name>
<evidence type="ECO:0000259" key="3">
    <source>
        <dbReference type="PROSITE" id="PS50206"/>
    </source>
</evidence>
<dbReference type="Gene3D" id="3.40.250.10">
    <property type="entry name" value="Rhodanese-like domain"/>
    <property type="match status" value="1"/>
</dbReference>
<dbReference type="EC" id="1.14.-.-" evidence="1"/>
<dbReference type="SUPFAM" id="SSF52821">
    <property type="entry name" value="Rhodanese/Cell cycle control phosphatase"/>
    <property type="match status" value="1"/>
</dbReference>
<reference evidence="4 5" key="1">
    <citation type="submission" date="2019-02" db="EMBL/GenBank/DDBJ databases">
        <title>Prokaryotic population dynamics and viral predation in marine succession experiment using metagenomics: the confinement effect.</title>
        <authorList>
            <person name="Haro-Moreno J.M."/>
            <person name="Rodriguez-Valera F."/>
            <person name="Lopez-Perez M."/>
        </authorList>
    </citation>
    <scope>NUCLEOTIDE SEQUENCE [LARGE SCALE GENOMIC DNA]</scope>
    <source>
        <strain evidence="4">MED-G160</strain>
    </source>
</reference>
<dbReference type="Pfam" id="PF17773">
    <property type="entry name" value="UPF0176_N"/>
    <property type="match status" value="1"/>
</dbReference>
<dbReference type="AlphaFoldDB" id="A0A520N4D0"/>
<dbReference type="GO" id="GO:0016740">
    <property type="term" value="F:transferase activity"/>
    <property type="evidence" value="ECO:0007669"/>
    <property type="project" value="UniProtKB-KW"/>
</dbReference>
<organism evidence="4 5">
    <name type="scientific">SAR86 cluster bacterium</name>
    <dbReference type="NCBI Taxonomy" id="2030880"/>
    <lineage>
        <taxon>Bacteria</taxon>
        <taxon>Pseudomonadati</taxon>
        <taxon>Pseudomonadota</taxon>
        <taxon>Gammaproteobacteria</taxon>
        <taxon>SAR86 cluster</taxon>
    </lineage>
</organism>
<dbReference type="InterPro" id="IPR001763">
    <property type="entry name" value="Rhodanese-like_dom"/>
</dbReference>
<dbReference type="NCBIfam" id="NF001136">
    <property type="entry name" value="PRK00142.1-4"/>
    <property type="match status" value="1"/>
</dbReference>
<keyword evidence="4" id="KW-0808">Transferase</keyword>
<comment type="caution">
    <text evidence="4">The sequence shown here is derived from an EMBL/GenBank/DDBJ whole genome shotgun (WGS) entry which is preliminary data.</text>
</comment>
<proteinExistence type="inferred from homology"/>
<dbReference type="InterPro" id="IPR036873">
    <property type="entry name" value="Rhodanese-like_dom_sf"/>
</dbReference>
<evidence type="ECO:0000313" key="5">
    <source>
        <dbReference type="Proteomes" id="UP000318710"/>
    </source>
</evidence>
<gene>
    <name evidence="1" type="primary">trhO</name>
    <name evidence="4" type="ORF">EVA93_01025</name>
</gene>
<dbReference type="InterPro" id="IPR040503">
    <property type="entry name" value="TRHO_N"/>
</dbReference>
<comment type="catalytic activity">
    <reaction evidence="1">
        <text>uridine(34) in tRNA + AH2 + O2 = 5-hydroxyuridine(34) in tRNA + A + H2O</text>
        <dbReference type="Rhea" id="RHEA:64224"/>
        <dbReference type="Rhea" id="RHEA-COMP:11727"/>
        <dbReference type="Rhea" id="RHEA-COMP:13381"/>
        <dbReference type="ChEBI" id="CHEBI:13193"/>
        <dbReference type="ChEBI" id="CHEBI:15377"/>
        <dbReference type="ChEBI" id="CHEBI:15379"/>
        <dbReference type="ChEBI" id="CHEBI:17499"/>
        <dbReference type="ChEBI" id="CHEBI:65315"/>
        <dbReference type="ChEBI" id="CHEBI:136877"/>
    </reaction>
</comment>
<dbReference type="GO" id="GO:0016705">
    <property type="term" value="F:oxidoreductase activity, acting on paired donors, with incorporation or reduction of molecular oxygen"/>
    <property type="evidence" value="ECO:0007669"/>
    <property type="project" value="UniProtKB-UniRule"/>
</dbReference>
<dbReference type="PROSITE" id="PS50206">
    <property type="entry name" value="RHODANESE_3"/>
    <property type="match status" value="1"/>
</dbReference>
<evidence type="ECO:0000256" key="1">
    <source>
        <dbReference type="HAMAP-Rule" id="MF_00469"/>
    </source>
</evidence>